<name>A0A2C9UU29_MANES</name>
<sequence>MTMWVLARDYQPSLKEASKLKVTDRWRMKAGLSFLSKGRSFEAAERSKVEISLHFCQFRVATM</sequence>
<accession>A0A2C9UU29</accession>
<proteinExistence type="predicted"/>
<gene>
    <name evidence="1" type="ORF">MANES_12G071500</name>
</gene>
<evidence type="ECO:0000313" key="1">
    <source>
        <dbReference type="EMBL" id="OAY35091.1"/>
    </source>
</evidence>
<protein>
    <submittedName>
        <fullName evidence="1">Uncharacterized protein</fullName>
    </submittedName>
</protein>
<organism evidence="1">
    <name type="scientific">Manihot esculenta</name>
    <name type="common">Cassava</name>
    <name type="synonym">Jatropha manihot</name>
    <dbReference type="NCBI Taxonomy" id="3983"/>
    <lineage>
        <taxon>Eukaryota</taxon>
        <taxon>Viridiplantae</taxon>
        <taxon>Streptophyta</taxon>
        <taxon>Embryophyta</taxon>
        <taxon>Tracheophyta</taxon>
        <taxon>Spermatophyta</taxon>
        <taxon>Magnoliopsida</taxon>
        <taxon>eudicotyledons</taxon>
        <taxon>Gunneridae</taxon>
        <taxon>Pentapetalae</taxon>
        <taxon>rosids</taxon>
        <taxon>fabids</taxon>
        <taxon>Malpighiales</taxon>
        <taxon>Euphorbiaceae</taxon>
        <taxon>Crotonoideae</taxon>
        <taxon>Manihoteae</taxon>
        <taxon>Manihot</taxon>
    </lineage>
</organism>
<dbReference type="EMBL" id="CM004398">
    <property type="protein sequence ID" value="OAY35091.1"/>
    <property type="molecule type" value="Genomic_DNA"/>
</dbReference>
<dbReference type="AlphaFoldDB" id="A0A2C9UU29"/>
<reference evidence="1" key="1">
    <citation type="submission" date="2016-02" db="EMBL/GenBank/DDBJ databases">
        <title>WGS assembly of Manihot esculenta.</title>
        <authorList>
            <person name="Bredeson J.V."/>
            <person name="Prochnik S.E."/>
            <person name="Lyons J.B."/>
            <person name="Schmutz J."/>
            <person name="Grimwood J."/>
            <person name="Vrebalov J."/>
            <person name="Bart R.S."/>
            <person name="Amuge T."/>
            <person name="Ferguson M.E."/>
            <person name="Green R."/>
            <person name="Putnam N."/>
            <person name="Stites J."/>
            <person name="Rounsley S."/>
            <person name="Rokhsar D.S."/>
        </authorList>
    </citation>
    <scope>NUCLEOTIDE SEQUENCE [LARGE SCALE GENOMIC DNA]</scope>
    <source>
        <tissue evidence="1">Leaf</tissue>
    </source>
</reference>